<keyword evidence="1" id="KW-0547">Nucleotide-binding</keyword>
<accession>A0ABR1EDS3</accession>
<dbReference type="InterPro" id="IPR047187">
    <property type="entry name" value="SF1_C_Upf1"/>
</dbReference>
<comment type="caution">
    <text evidence="6">The sequence shown here is derived from an EMBL/GenBank/DDBJ whole genome shotgun (WGS) entry which is preliminary data.</text>
</comment>
<dbReference type="PANTHER" id="PTHR43788:SF16">
    <property type="entry name" value="HELICASE WITH ZINC FINGER 2"/>
    <property type="match status" value="1"/>
</dbReference>
<evidence type="ECO:0000313" key="6">
    <source>
        <dbReference type="EMBL" id="KAK6760821.1"/>
    </source>
</evidence>
<organism evidence="6 7">
    <name type="scientific">Necator americanus</name>
    <name type="common">Human hookworm</name>
    <dbReference type="NCBI Taxonomy" id="51031"/>
    <lineage>
        <taxon>Eukaryota</taxon>
        <taxon>Metazoa</taxon>
        <taxon>Ecdysozoa</taxon>
        <taxon>Nematoda</taxon>
        <taxon>Chromadorea</taxon>
        <taxon>Rhabditida</taxon>
        <taxon>Rhabditina</taxon>
        <taxon>Rhabditomorpha</taxon>
        <taxon>Strongyloidea</taxon>
        <taxon>Ancylostomatidae</taxon>
        <taxon>Bunostominae</taxon>
        <taxon>Necator</taxon>
    </lineage>
</organism>
<evidence type="ECO:0000256" key="3">
    <source>
        <dbReference type="ARBA" id="ARBA00022806"/>
    </source>
</evidence>
<keyword evidence="3" id="KW-0347">Helicase</keyword>
<dbReference type="InterPro" id="IPR027417">
    <property type="entry name" value="P-loop_NTPase"/>
</dbReference>
<feature type="domain" description="DNA2/NAM7 helicase-like C-terminal" evidence="5">
    <location>
        <begin position="1"/>
        <end position="121"/>
    </location>
</feature>
<proteinExistence type="predicted"/>
<gene>
    <name evidence="6" type="primary">Necator_chrX.g22201</name>
    <name evidence="6" type="ORF">RB195_022040</name>
</gene>
<protein>
    <recommendedName>
        <fullName evidence="5">DNA2/NAM7 helicase-like C-terminal domain-containing protein</fullName>
    </recommendedName>
</protein>
<keyword evidence="2" id="KW-0378">Hydrolase</keyword>
<keyword evidence="4" id="KW-0067">ATP-binding</keyword>
<evidence type="ECO:0000256" key="4">
    <source>
        <dbReference type="ARBA" id="ARBA00022840"/>
    </source>
</evidence>
<dbReference type="EMBL" id="JAVFWL010000006">
    <property type="protein sequence ID" value="KAK6760821.1"/>
    <property type="molecule type" value="Genomic_DNA"/>
</dbReference>
<evidence type="ECO:0000259" key="5">
    <source>
        <dbReference type="Pfam" id="PF13087"/>
    </source>
</evidence>
<evidence type="ECO:0000256" key="2">
    <source>
        <dbReference type="ARBA" id="ARBA00022801"/>
    </source>
</evidence>
<dbReference type="Pfam" id="PF13087">
    <property type="entry name" value="AAA_12"/>
    <property type="match status" value="1"/>
</dbReference>
<evidence type="ECO:0000256" key="1">
    <source>
        <dbReference type="ARBA" id="ARBA00022741"/>
    </source>
</evidence>
<name>A0ABR1EDS3_NECAM</name>
<sequence>MFINVDGQSEHAANMSHYNSAEVEVCLELLRALLRRGLTPAQLCVITFYREQYRRLERAADELGVELSTVDSVQGREKEVVLLLTTRTHVAPESAEFLDEYRRMNVAISQCRQGQFIFGHVRSLRRVPFWGRVISWASSLNAIVPATDLPRYFENE</sequence>
<dbReference type="InterPro" id="IPR041679">
    <property type="entry name" value="DNA2/NAM7-like_C"/>
</dbReference>
<dbReference type="SUPFAM" id="SSF52540">
    <property type="entry name" value="P-loop containing nucleoside triphosphate hydrolases"/>
    <property type="match status" value="1"/>
</dbReference>
<dbReference type="PANTHER" id="PTHR43788">
    <property type="entry name" value="DNA2/NAM7 HELICASE FAMILY MEMBER"/>
    <property type="match status" value="1"/>
</dbReference>
<dbReference type="Gene3D" id="3.40.50.300">
    <property type="entry name" value="P-loop containing nucleotide triphosphate hydrolases"/>
    <property type="match status" value="1"/>
</dbReference>
<dbReference type="CDD" id="cd18808">
    <property type="entry name" value="SF1_C_Upf1"/>
    <property type="match status" value="1"/>
</dbReference>
<evidence type="ECO:0000313" key="7">
    <source>
        <dbReference type="Proteomes" id="UP001303046"/>
    </source>
</evidence>
<dbReference type="Proteomes" id="UP001303046">
    <property type="component" value="Unassembled WGS sequence"/>
</dbReference>
<keyword evidence="7" id="KW-1185">Reference proteome</keyword>
<dbReference type="InterPro" id="IPR050534">
    <property type="entry name" value="Coronavir_polyprotein_1ab"/>
</dbReference>
<reference evidence="6 7" key="1">
    <citation type="submission" date="2023-08" db="EMBL/GenBank/DDBJ databases">
        <title>A Necator americanus chromosomal reference genome.</title>
        <authorList>
            <person name="Ilik V."/>
            <person name="Petrzelkova K.J."/>
            <person name="Pardy F."/>
            <person name="Fuh T."/>
            <person name="Niatou-Singa F.S."/>
            <person name="Gouil Q."/>
            <person name="Baker L."/>
            <person name="Ritchie M.E."/>
            <person name="Jex A.R."/>
            <person name="Gazzola D."/>
            <person name="Li H."/>
            <person name="Toshio Fujiwara R."/>
            <person name="Zhan B."/>
            <person name="Aroian R.V."/>
            <person name="Pafco B."/>
            <person name="Schwarz E.M."/>
        </authorList>
    </citation>
    <scope>NUCLEOTIDE SEQUENCE [LARGE SCALE GENOMIC DNA]</scope>
    <source>
        <strain evidence="6 7">Aroian</strain>
        <tissue evidence="6">Whole animal</tissue>
    </source>
</reference>